<feature type="transmembrane region" description="Helical" evidence="6">
    <location>
        <begin position="110"/>
        <end position="133"/>
    </location>
</feature>
<feature type="transmembrane region" description="Helical" evidence="6">
    <location>
        <begin position="140"/>
        <end position="161"/>
    </location>
</feature>
<keyword evidence="8" id="KW-1185">Reference proteome</keyword>
<evidence type="ECO:0000256" key="1">
    <source>
        <dbReference type="ARBA" id="ARBA00004651"/>
    </source>
</evidence>
<feature type="transmembrane region" description="Helical" evidence="6">
    <location>
        <begin position="380"/>
        <end position="404"/>
    </location>
</feature>
<dbReference type="RefSeq" id="WP_304563020.1">
    <property type="nucleotide sequence ID" value="NZ_JAUQSZ010000018.1"/>
</dbReference>
<dbReference type="InterPro" id="IPR050833">
    <property type="entry name" value="Poly_Biosynth_Transport"/>
</dbReference>
<feature type="transmembrane region" description="Helical" evidence="6">
    <location>
        <begin position="7"/>
        <end position="28"/>
    </location>
</feature>
<dbReference type="Pfam" id="PF01943">
    <property type="entry name" value="Polysacc_synt"/>
    <property type="match status" value="1"/>
</dbReference>
<proteinExistence type="predicted"/>
<evidence type="ECO:0000256" key="2">
    <source>
        <dbReference type="ARBA" id="ARBA00022475"/>
    </source>
</evidence>
<name>A0ABT9A5B5_9SPHN</name>
<dbReference type="PANTHER" id="PTHR30250">
    <property type="entry name" value="PST FAMILY PREDICTED COLANIC ACID TRANSPORTER"/>
    <property type="match status" value="1"/>
</dbReference>
<evidence type="ECO:0000256" key="3">
    <source>
        <dbReference type="ARBA" id="ARBA00022692"/>
    </source>
</evidence>
<dbReference type="PANTHER" id="PTHR30250:SF11">
    <property type="entry name" value="O-ANTIGEN TRANSPORTER-RELATED"/>
    <property type="match status" value="1"/>
</dbReference>
<keyword evidence="5 6" id="KW-0472">Membrane</keyword>
<dbReference type="EMBL" id="JAUQSZ010000018">
    <property type="protein sequence ID" value="MDO7844622.1"/>
    <property type="molecule type" value="Genomic_DNA"/>
</dbReference>
<feature type="transmembrane region" description="Helical" evidence="6">
    <location>
        <begin position="355"/>
        <end position="374"/>
    </location>
</feature>
<keyword evidence="4 6" id="KW-1133">Transmembrane helix</keyword>
<dbReference type="CDD" id="cd13128">
    <property type="entry name" value="MATE_Wzx_like"/>
    <property type="match status" value="1"/>
</dbReference>
<dbReference type="InterPro" id="IPR002797">
    <property type="entry name" value="Polysacc_synth"/>
</dbReference>
<reference evidence="7" key="1">
    <citation type="submission" date="2023-07" db="EMBL/GenBank/DDBJ databases">
        <authorList>
            <person name="Kim M.K."/>
        </authorList>
    </citation>
    <scope>NUCLEOTIDE SEQUENCE</scope>
    <source>
        <strain evidence="7">CA1-15</strain>
    </source>
</reference>
<dbReference type="Proteomes" id="UP001176468">
    <property type="component" value="Unassembled WGS sequence"/>
</dbReference>
<feature type="transmembrane region" description="Helical" evidence="6">
    <location>
        <begin position="321"/>
        <end position="343"/>
    </location>
</feature>
<keyword evidence="3 6" id="KW-0812">Transmembrane</keyword>
<organism evidence="7 8">
    <name type="scientific">Sphingomonas immobilis</name>
    <dbReference type="NCBI Taxonomy" id="3063997"/>
    <lineage>
        <taxon>Bacteria</taxon>
        <taxon>Pseudomonadati</taxon>
        <taxon>Pseudomonadota</taxon>
        <taxon>Alphaproteobacteria</taxon>
        <taxon>Sphingomonadales</taxon>
        <taxon>Sphingomonadaceae</taxon>
        <taxon>Sphingomonas</taxon>
    </lineage>
</organism>
<protein>
    <submittedName>
        <fullName evidence="7">Flippase</fullName>
    </submittedName>
</protein>
<evidence type="ECO:0000256" key="4">
    <source>
        <dbReference type="ARBA" id="ARBA00022989"/>
    </source>
</evidence>
<comment type="subcellular location">
    <subcellularLocation>
        <location evidence="1">Cell membrane</location>
        <topology evidence="1">Multi-pass membrane protein</topology>
    </subcellularLocation>
</comment>
<feature type="transmembrane region" description="Helical" evidence="6">
    <location>
        <begin position="167"/>
        <end position="193"/>
    </location>
</feature>
<evidence type="ECO:0000313" key="8">
    <source>
        <dbReference type="Proteomes" id="UP001176468"/>
    </source>
</evidence>
<accession>A0ABT9A5B5</accession>
<feature type="transmembrane region" description="Helical" evidence="6">
    <location>
        <begin position="34"/>
        <end position="58"/>
    </location>
</feature>
<keyword evidence="2" id="KW-1003">Cell membrane</keyword>
<evidence type="ECO:0000256" key="6">
    <source>
        <dbReference type="SAM" id="Phobius"/>
    </source>
</evidence>
<evidence type="ECO:0000256" key="5">
    <source>
        <dbReference type="ARBA" id="ARBA00023136"/>
    </source>
</evidence>
<comment type="caution">
    <text evidence="7">The sequence shown here is derived from an EMBL/GenBank/DDBJ whole genome shotgun (WGS) entry which is preliminary data.</text>
</comment>
<evidence type="ECO:0000313" key="7">
    <source>
        <dbReference type="EMBL" id="MDO7844622.1"/>
    </source>
</evidence>
<feature type="transmembrane region" description="Helical" evidence="6">
    <location>
        <begin position="79"/>
        <end position="104"/>
    </location>
</feature>
<sequence>MKLFRNIIHLFIWQGSTYLIPLIVTPYLTRTLGIGGYGVFGFSLAVTTYGMLLTDWGFNQSAAQKVARAEDDPEQLRILFWNTMVARVGLAILAMILLMIVTLTVPMLRAIWPVLLAASLVIVSTAFSANFFLQGMQKMGAFAISALMGRLAIIPLMLFFVHTPQDVMMAALIQNGTQIISAVTSIVIAARIVPLFPMRIDVRGAFGEIVDGWHLFLSQFSVSLYTQANAVVVGFVAGTNQAGLLTASQRISQAFQQLVTPINMAVYPMVNRLSHSDPPAAVRLMFRVLAGQAAFSALLSLGMFLVSPYIVPIFLGHNFAAATPVVQMLSLLPFFAGVSNVLGGNMLLPLGLRGPFMFSLMASGAVNICLLFLLTPTYGAYGGAVSAVLTEIFLCVAMGGGLIANRAVFTRMRAGERP</sequence>
<gene>
    <name evidence="7" type="ORF">Q5H94_19985</name>
</gene>
<feature type="transmembrane region" description="Helical" evidence="6">
    <location>
        <begin position="293"/>
        <end position="315"/>
    </location>
</feature>